<keyword evidence="2" id="KW-1185">Reference proteome</keyword>
<dbReference type="EMBL" id="VSRR010031433">
    <property type="protein sequence ID" value="MPC70608.1"/>
    <property type="molecule type" value="Genomic_DNA"/>
</dbReference>
<dbReference type="Proteomes" id="UP000324222">
    <property type="component" value="Unassembled WGS sequence"/>
</dbReference>
<sequence length="92" mass="10200">MDVGRQFSGGRDDFKGFDSLNGLNTFDSKLLKGPPVVLKCPFVQQRRLECIVGTVRGVIFRFPFFSCLFFEVEKAGVHCGRPVKVSVHCGAC</sequence>
<reference evidence="1 2" key="1">
    <citation type="submission" date="2019-05" db="EMBL/GenBank/DDBJ databases">
        <title>Another draft genome of Portunus trituberculatus and its Hox gene families provides insights of decapod evolution.</title>
        <authorList>
            <person name="Jeong J.-H."/>
            <person name="Song I."/>
            <person name="Kim S."/>
            <person name="Choi T."/>
            <person name="Kim D."/>
            <person name="Ryu S."/>
            <person name="Kim W."/>
        </authorList>
    </citation>
    <scope>NUCLEOTIDE SEQUENCE [LARGE SCALE GENOMIC DNA]</scope>
    <source>
        <tissue evidence="1">Muscle</tissue>
    </source>
</reference>
<accession>A0A5B7HPJ1</accession>
<comment type="caution">
    <text evidence="1">The sequence shown here is derived from an EMBL/GenBank/DDBJ whole genome shotgun (WGS) entry which is preliminary data.</text>
</comment>
<proteinExistence type="predicted"/>
<evidence type="ECO:0000313" key="1">
    <source>
        <dbReference type="EMBL" id="MPC70608.1"/>
    </source>
</evidence>
<organism evidence="1 2">
    <name type="scientific">Portunus trituberculatus</name>
    <name type="common">Swimming crab</name>
    <name type="synonym">Neptunus trituberculatus</name>
    <dbReference type="NCBI Taxonomy" id="210409"/>
    <lineage>
        <taxon>Eukaryota</taxon>
        <taxon>Metazoa</taxon>
        <taxon>Ecdysozoa</taxon>
        <taxon>Arthropoda</taxon>
        <taxon>Crustacea</taxon>
        <taxon>Multicrustacea</taxon>
        <taxon>Malacostraca</taxon>
        <taxon>Eumalacostraca</taxon>
        <taxon>Eucarida</taxon>
        <taxon>Decapoda</taxon>
        <taxon>Pleocyemata</taxon>
        <taxon>Brachyura</taxon>
        <taxon>Eubrachyura</taxon>
        <taxon>Portunoidea</taxon>
        <taxon>Portunidae</taxon>
        <taxon>Portuninae</taxon>
        <taxon>Portunus</taxon>
    </lineage>
</organism>
<gene>
    <name evidence="1" type="ORF">E2C01_064862</name>
</gene>
<dbReference type="AlphaFoldDB" id="A0A5B7HPJ1"/>
<name>A0A5B7HPJ1_PORTR</name>
<protein>
    <submittedName>
        <fullName evidence="1">Uncharacterized protein</fullName>
    </submittedName>
</protein>
<evidence type="ECO:0000313" key="2">
    <source>
        <dbReference type="Proteomes" id="UP000324222"/>
    </source>
</evidence>